<dbReference type="Gene3D" id="3.30.1370.110">
    <property type="match status" value="1"/>
</dbReference>
<dbReference type="Pfam" id="PF01713">
    <property type="entry name" value="Smr"/>
    <property type="match status" value="1"/>
</dbReference>
<dbReference type="SUPFAM" id="SSF160443">
    <property type="entry name" value="SMR domain-like"/>
    <property type="match status" value="1"/>
</dbReference>
<reference evidence="2" key="1">
    <citation type="submission" date="2009-10" db="EMBL/GenBank/DDBJ databases">
        <title>Diversity of trophic interactions inside an arsenic-rich microbial ecosystem.</title>
        <authorList>
            <person name="Bertin P.N."/>
            <person name="Heinrich-Salmeron A."/>
            <person name="Pelletier E."/>
            <person name="Goulhen-Chollet F."/>
            <person name="Arsene-Ploetze F."/>
            <person name="Gallien S."/>
            <person name="Calteau A."/>
            <person name="Vallenet D."/>
            <person name="Casiot C."/>
            <person name="Chane-Woon-Ming B."/>
            <person name="Giloteaux L."/>
            <person name="Barakat M."/>
            <person name="Bonnefoy V."/>
            <person name="Bruneel O."/>
            <person name="Chandler M."/>
            <person name="Cleiss J."/>
            <person name="Duran R."/>
            <person name="Elbaz-Poulichet F."/>
            <person name="Fonknechten N."/>
            <person name="Lauga B."/>
            <person name="Mornico D."/>
            <person name="Ortet P."/>
            <person name="Schaeffer C."/>
            <person name="Siguier P."/>
            <person name="Alexander Thil Smith A."/>
            <person name="Van Dorsselaer A."/>
            <person name="Weissenbach J."/>
            <person name="Medigue C."/>
            <person name="Le Paslier D."/>
        </authorList>
    </citation>
    <scope>NUCLEOTIDE SEQUENCE</scope>
</reference>
<evidence type="ECO:0000313" key="2">
    <source>
        <dbReference type="EMBL" id="CBI10636.1"/>
    </source>
</evidence>
<evidence type="ECO:0000259" key="1">
    <source>
        <dbReference type="PROSITE" id="PS50828"/>
    </source>
</evidence>
<comment type="caution">
    <text evidence="2">The sequence shown here is derived from an EMBL/GenBank/DDBJ whole genome shotgun (WGS) entry which is preliminary data.</text>
</comment>
<gene>
    <name evidence="2" type="ORF">CARN7_1429</name>
</gene>
<feature type="domain" description="Smr" evidence="1">
    <location>
        <begin position="81"/>
        <end position="162"/>
    </location>
</feature>
<accession>E6QTR4</accession>
<proteinExistence type="predicted"/>
<protein>
    <submittedName>
        <fullName evidence="2">Putative Smr protein/MutS2</fullName>
    </submittedName>
</protein>
<dbReference type="InterPro" id="IPR036063">
    <property type="entry name" value="Smr_dom_sf"/>
</dbReference>
<organism evidence="2">
    <name type="scientific">mine drainage metagenome</name>
    <dbReference type="NCBI Taxonomy" id="410659"/>
    <lineage>
        <taxon>unclassified sequences</taxon>
        <taxon>metagenomes</taxon>
        <taxon>ecological metagenomes</taxon>
    </lineage>
</organism>
<name>E6QTR4_9ZZZZ</name>
<dbReference type="PANTHER" id="PTHR35562">
    <property type="entry name" value="DNA ENDONUCLEASE SMRA-RELATED"/>
    <property type="match status" value="1"/>
</dbReference>
<sequence length="164" mass="17951">MRDVSPLAETGRIEPNVVLPARRISLRSKEAVLLKPDGLSDSMVSLQGGYDPETGVFVRSGLKKEVLRRLRRGYWGVQAELDLHGLTRDAARTSLVQFLEYCGHRHIRCVRIVHGKGINSPEGLGVLRQLLPTWLAQRDAVLAFCPALPPDGGAGAVVVLLKLV</sequence>
<dbReference type="PANTHER" id="PTHR35562:SF2">
    <property type="entry name" value="DNA ENDONUCLEASE SMRA-RELATED"/>
    <property type="match status" value="1"/>
</dbReference>
<dbReference type="AlphaFoldDB" id="E6QTR4"/>
<dbReference type="PROSITE" id="PS50828">
    <property type="entry name" value="SMR"/>
    <property type="match status" value="1"/>
</dbReference>
<dbReference type="SMART" id="SM00463">
    <property type="entry name" value="SMR"/>
    <property type="match status" value="1"/>
</dbReference>
<dbReference type="InterPro" id="IPR002625">
    <property type="entry name" value="Smr_dom"/>
</dbReference>
<dbReference type="EMBL" id="CABR01000097">
    <property type="protein sequence ID" value="CBI10636.1"/>
    <property type="molecule type" value="Genomic_DNA"/>
</dbReference>